<feature type="transmembrane region" description="Helical" evidence="1">
    <location>
        <begin position="275"/>
        <end position="293"/>
    </location>
</feature>
<dbReference type="InterPro" id="IPR002656">
    <property type="entry name" value="Acyl_transf_3_dom"/>
</dbReference>
<feature type="transmembrane region" description="Helical" evidence="1">
    <location>
        <begin position="305"/>
        <end position="333"/>
    </location>
</feature>
<sequence length="397" mass="41315">MRDLLERVEAATPAGRDRGVDGLRAAAILGVVAGHWLVTALVVDSGAVRVASPLREMPQLAPVSWLFQTLAVFFLVGGMVAARSRAGSRLPYRVWLGRRMARLFRPVAAVVLVWVVIAVATLAAGVRLGTVLSLAKLVWSPLWFLLVFAVLTAATPLAARLHPAWPLAAVAVVDLVRYGLDGPAWLGWVNVVAGWLVPYSLGASWGRRGGLSGRGGKAGLPEPGGEGGLPGWWVGWALLAGGGAATAGLVVWAGYPAAMVGVPGAETSNLDPPTLAAVTFGLAQCGAALLLLAPLRRALRRPPAWAAVALTNLSAITIFLWHQTAMIAVTALGLLAGHALPGLHTAPGSPGWIAARLAWLPAFCVALAACWAAFRGYEQRPERGPSDHTQRGAATPG</sequence>
<feature type="transmembrane region" description="Helical" evidence="1">
    <location>
        <begin position="233"/>
        <end position="255"/>
    </location>
</feature>
<keyword evidence="1" id="KW-0472">Membrane</keyword>
<gene>
    <name evidence="3" type="ORF">GCM10009850_088870</name>
</gene>
<feature type="domain" description="Acyltransferase 3" evidence="2">
    <location>
        <begin position="19"/>
        <end position="374"/>
    </location>
</feature>
<reference evidence="3 4" key="1">
    <citation type="journal article" date="2019" name="Int. J. Syst. Evol. Microbiol.">
        <title>The Global Catalogue of Microorganisms (GCM) 10K type strain sequencing project: providing services to taxonomists for standard genome sequencing and annotation.</title>
        <authorList>
            <consortium name="The Broad Institute Genomics Platform"/>
            <consortium name="The Broad Institute Genome Sequencing Center for Infectious Disease"/>
            <person name="Wu L."/>
            <person name="Ma J."/>
        </authorList>
    </citation>
    <scope>NUCLEOTIDE SEQUENCE [LARGE SCALE GENOMIC DNA]</scope>
    <source>
        <strain evidence="3 4">JCM 16114</strain>
    </source>
</reference>
<evidence type="ECO:0000313" key="4">
    <source>
        <dbReference type="Proteomes" id="UP001499843"/>
    </source>
</evidence>
<feature type="transmembrane region" description="Helical" evidence="1">
    <location>
        <begin position="63"/>
        <end position="82"/>
    </location>
</feature>
<evidence type="ECO:0000256" key="1">
    <source>
        <dbReference type="SAM" id="Phobius"/>
    </source>
</evidence>
<dbReference type="EMBL" id="BAAAQX010000032">
    <property type="protein sequence ID" value="GAA2213425.1"/>
    <property type="molecule type" value="Genomic_DNA"/>
</dbReference>
<dbReference type="GO" id="GO:0016746">
    <property type="term" value="F:acyltransferase activity"/>
    <property type="evidence" value="ECO:0007669"/>
    <property type="project" value="UniProtKB-KW"/>
</dbReference>
<keyword evidence="4" id="KW-1185">Reference proteome</keyword>
<feature type="transmembrane region" description="Helical" evidence="1">
    <location>
        <begin position="138"/>
        <end position="157"/>
    </location>
</feature>
<evidence type="ECO:0000259" key="2">
    <source>
        <dbReference type="Pfam" id="PF01757"/>
    </source>
</evidence>
<name>A0ABN3CVD0_9ACTN</name>
<dbReference type="Pfam" id="PF01757">
    <property type="entry name" value="Acyl_transf_3"/>
    <property type="match status" value="1"/>
</dbReference>
<feature type="transmembrane region" description="Helical" evidence="1">
    <location>
        <begin position="25"/>
        <end position="43"/>
    </location>
</feature>
<comment type="caution">
    <text evidence="3">The sequence shown here is derived from an EMBL/GenBank/DDBJ whole genome shotgun (WGS) entry which is preliminary data.</text>
</comment>
<keyword evidence="3" id="KW-0012">Acyltransferase</keyword>
<dbReference type="Proteomes" id="UP001499843">
    <property type="component" value="Unassembled WGS sequence"/>
</dbReference>
<feature type="transmembrane region" description="Helical" evidence="1">
    <location>
        <begin position="103"/>
        <end position="126"/>
    </location>
</feature>
<dbReference type="RefSeq" id="WP_344488972.1">
    <property type="nucleotide sequence ID" value="NZ_BAAAQX010000032.1"/>
</dbReference>
<keyword evidence="1" id="KW-0812">Transmembrane</keyword>
<evidence type="ECO:0000313" key="3">
    <source>
        <dbReference type="EMBL" id="GAA2213425.1"/>
    </source>
</evidence>
<keyword evidence="1" id="KW-1133">Transmembrane helix</keyword>
<organism evidence="3 4">
    <name type="scientific">Nonomuraea monospora</name>
    <dbReference type="NCBI Taxonomy" id="568818"/>
    <lineage>
        <taxon>Bacteria</taxon>
        <taxon>Bacillati</taxon>
        <taxon>Actinomycetota</taxon>
        <taxon>Actinomycetes</taxon>
        <taxon>Streptosporangiales</taxon>
        <taxon>Streptosporangiaceae</taxon>
        <taxon>Nonomuraea</taxon>
    </lineage>
</organism>
<keyword evidence="3" id="KW-0808">Transferase</keyword>
<accession>A0ABN3CVD0</accession>
<proteinExistence type="predicted"/>
<protein>
    <submittedName>
        <fullName evidence="3">Acyltransferase</fullName>
    </submittedName>
</protein>
<feature type="transmembrane region" description="Helical" evidence="1">
    <location>
        <begin position="353"/>
        <end position="374"/>
    </location>
</feature>